<keyword evidence="4" id="KW-1185">Reference proteome</keyword>
<dbReference type="InterPro" id="IPR002105">
    <property type="entry name" value="Dockerin_1_rpt"/>
</dbReference>
<dbReference type="InterPro" id="IPR018247">
    <property type="entry name" value="EF_Hand_1_Ca_BS"/>
</dbReference>
<feature type="domain" description="Bacterial Ig-like" evidence="2">
    <location>
        <begin position="199"/>
        <end position="255"/>
    </location>
</feature>
<evidence type="ECO:0000313" key="4">
    <source>
        <dbReference type="Proteomes" id="UP000838821"/>
    </source>
</evidence>
<evidence type="ECO:0000256" key="1">
    <source>
        <dbReference type="SAM" id="SignalP"/>
    </source>
</evidence>
<feature type="signal peptide" evidence="1">
    <location>
        <begin position="1"/>
        <end position="30"/>
    </location>
</feature>
<comment type="caution">
    <text evidence="3">The sequence shown here is derived from an EMBL/GenBank/DDBJ whole genome shotgun (WGS) entry which is preliminary data.</text>
</comment>
<name>A0ABN8GF75_9BACL</name>
<dbReference type="PROSITE" id="PS00018">
    <property type="entry name" value="EF_HAND_1"/>
    <property type="match status" value="2"/>
</dbReference>
<proteinExistence type="predicted"/>
<keyword evidence="1" id="KW-0732">Signal</keyword>
<dbReference type="CDD" id="cd14254">
    <property type="entry name" value="Dockerin_II"/>
    <property type="match status" value="1"/>
</dbReference>
<organism evidence="3 4">
    <name type="scientific">Paenibacillus allorhizoplanae</name>
    <dbReference type="NCBI Taxonomy" id="2905648"/>
    <lineage>
        <taxon>Bacteria</taxon>
        <taxon>Bacillati</taxon>
        <taxon>Bacillota</taxon>
        <taxon>Bacilli</taxon>
        <taxon>Bacillales</taxon>
        <taxon>Paenibacillaceae</taxon>
        <taxon>Paenibacillus</taxon>
    </lineage>
</organism>
<sequence>MMQMKQVVQSGVLAAALLMGCLPFAGPAQAIAVVLPAPVNLALDGDFEGTDASPWLIEGDQASAVSIKSQDNHTSGGTHSAAYWSASAFHFKVSQRIVGLEDGRYLLSAFTQGGGGEVSSRIFATVEGDNPIQTDFINTGYAAWKNPQLTHINVVVTNGSCTIGFEVNGKADNWGSVDDITFTRIGDVETAPVSMTVQPVLATSWLHAAPELPSVVRAVYNDDHSYLQVPVQWETNPATNYDHLGVYQLTGAIQGSDSTVLATILVRMKPADLNADGIVNVGDLALAYYDMQASAGSVDWERAKKADLNNDGKVDLADVQFIAEQMIQPAT</sequence>
<evidence type="ECO:0000313" key="3">
    <source>
        <dbReference type="EMBL" id="CAH1203775.1"/>
    </source>
</evidence>
<dbReference type="Pfam" id="PF00404">
    <property type="entry name" value="Dockerin_1"/>
    <property type="match status" value="1"/>
</dbReference>
<protein>
    <recommendedName>
        <fullName evidence="2">Bacterial Ig-like domain-containing protein</fullName>
    </recommendedName>
</protein>
<dbReference type="Gene3D" id="2.60.120.260">
    <property type="entry name" value="Galactose-binding domain-like"/>
    <property type="match status" value="1"/>
</dbReference>
<dbReference type="InterPro" id="IPR036439">
    <property type="entry name" value="Dockerin_dom_sf"/>
</dbReference>
<feature type="chain" id="PRO_5046884744" description="Bacterial Ig-like domain-containing protein" evidence="1">
    <location>
        <begin position="31"/>
        <end position="331"/>
    </location>
</feature>
<evidence type="ECO:0000259" key="2">
    <source>
        <dbReference type="Pfam" id="PF07532"/>
    </source>
</evidence>
<dbReference type="EMBL" id="CAKMMW010000005">
    <property type="protein sequence ID" value="CAH1203775.1"/>
    <property type="molecule type" value="Genomic_DNA"/>
</dbReference>
<dbReference type="SUPFAM" id="SSF63446">
    <property type="entry name" value="Type I dockerin domain"/>
    <property type="match status" value="1"/>
</dbReference>
<dbReference type="Pfam" id="PF07532">
    <property type="entry name" value="Big_4"/>
    <property type="match status" value="1"/>
</dbReference>
<accession>A0ABN8GF75</accession>
<dbReference type="InterPro" id="IPR011081">
    <property type="entry name" value="Big_4"/>
</dbReference>
<dbReference type="Gene3D" id="1.10.1330.10">
    <property type="entry name" value="Dockerin domain"/>
    <property type="match status" value="1"/>
</dbReference>
<gene>
    <name evidence="3" type="ORF">PAECIP111891_02422</name>
</gene>
<dbReference type="Proteomes" id="UP000838821">
    <property type="component" value="Unassembled WGS sequence"/>
</dbReference>
<dbReference type="PROSITE" id="PS51257">
    <property type="entry name" value="PROKAR_LIPOPROTEIN"/>
    <property type="match status" value="1"/>
</dbReference>
<reference evidence="3" key="1">
    <citation type="submission" date="2022-01" db="EMBL/GenBank/DDBJ databases">
        <authorList>
            <person name="Criscuolo A."/>
        </authorList>
    </citation>
    <scope>NUCLEOTIDE SEQUENCE</scope>
    <source>
        <strain evidence="3">CIP111891</strain>
    </source>
</reference>